<dbReference type="EMBL" id="CM056743">
    <property type="protein sequence ID" value="KAJ8671736.1"/>
    <property type="molecule type" value="Genomic_DNA"/>
</dbReference>
<protein>
    <submittedName>
        <fullName evidence="1">Uncharacterized protein</fullName>
    </submittedName>
</protein>
<dbReference type="Proteomes" id="UP001239111">
    <property type="component" value="Chromosome 3"/>
</dbReference>
<evidence type="ECO:0000313" key="2">
    <source>
        <dbReference type="Proteomes" id="UP001239111"/>
    </source>
</evidence>
<gene>
    <name evidence="1" type="ORF">QAD02_002995</name>
</gene>
<evidence type="ECO:0000313" key="1">
    <source>
        <dbReference type="EMBL" id="KAJ8671736.1"/>
    </source>
</evidence>
<organism evidence="1 2">
    <name type="scientific">Eretmocerus hayati</name>
    <dbReference type="NCBI Taxonomy" id="131215"/>
    <lineage>
        <taxon>Eukaryota</taxon>
        <taxon>Metazoa</taxon>
        <taxon>Ecdysozoa</taxon>
        <taxon>Arthropoda</taxon>
        <taxon>Hexapoda</taxon>
        <taxon>Insecta</taxon>
        <taxon>Pterygota</taxon>
        <taxon>Neoptera</taxon>
        <taxon>Endopterygota</taxon>
        <taxon>Hymenoptera</taxon>
        <taxon>Apocrita</taxon>
        <taxon>Proctotrupomorpha</taxon>
        <taxon>Chalcidoidea</taxon>
        <taxon>Aphelinidae</taxon>
        <taxon>Aphelininae</taxon>
        <taxon>Eretmocerus</taxon>
    </lineage>
</organism>
<reference evidence="1" key="1">
    <citation type="submission" date="2023-04" db="EMBL/GenBank/DDBJ databases">
        <title>A chromosome-level genome assembly of the parasitoid wasp Eretmocerus hayati.</title>
        <authorList>
            <person name="Zhong Y."/>
            <person name="Liu S."/>
            <person name="Liu Y."/>
        </authorList>
    </citation>
    <scope>NUCLEOTIDE SEQUENCE</scope>
    <source>
        <strain evidence="1">ZJU_SS_LIU_2023</strain>
    </source>
</reference>
<proteinExistence type="predicted"/>
<comment type="caution">
    <text evidence="1">The sequence shown here is derived from an EMBL/GenBank/DDBJ whole genome shotgun (WGS) entry which is preliminary data.</text>
</comment>
<keyword evidence="2" id="KW-1185">Reference proteome</keyword>
<accession>A0ACC2NKV4</accession>
<sequence>MNARTGDKGEDASKDEERNSRDGTVNREGLGLLEEIENHALMIVNGDIDRDRGGEYTYIGARGNTVINYVITNKEGKENMERMRIENMIKSDHLLIEVETDLIKEEQAGRLRTTQKWDEKAIKKYEKITEGWGKVRNWSEM</sequence>
<name>A0ACC2NKV4_9HYME</name>